<name>A0AAV6VLS7_9ARAC</name>
<protein>
    <submittedName>
        <fullName evidence="2">Uncharacterized protein</fullName>
    </submittedName>
</protein>
<evidence type="ECO:0000256" key="1">
    <source>
        <dbReference type="SAM" id="Phobius"/>
    </source>
</evidence>
<sequence>MQLKSMTEMRYLSWDTIFKVRPEDDAIYWQLLAFKCYLCTSHLKTTSGNQVINWKLVPILISVFLKRQNFFAKAASVPVFILGLGLHDIGKNFVIVYMHLFFNCVMLRGFEYLLDLHVILCFLEKLHQKNWDIKYLSAAAAAMLLAWWVCSTRFLFFLGVLYFIYDFFNDSCIRNLKVWHVAFSFCMLMIRTFN</sequence>
<feature type="transmembrane region" description="Helical" evidence="1">
    <location>
        <begin position="135"/>
        <end position="164"/>
    </location>
</feature>
<evidence type="ECO:0000313" key="3">
    <source>
        <dbReference type="Proteomes" id="UP000827092"/>
    </source>
</evidence>
<organism evidence="2 3">
    <name type="scientific">Oedothorax gibbosus</name>
    <dbReference type="NCBI Taxonomy" id="931172"/>
    <lineage>
        <taxon>Eukaryota</taxon>
        <taxon>Metazoa</taxon>
        <taxon>Ecdysozoa</taxon>
        <taxon>Arthropoda</taxon>
        <taxon>Chelicerata</taxon>
        <taxon>Arachnida</taxon>
        <taxon>Araneae</taxon>
        <taxon>Araneomorphae</taxon>
        <taxon>Entelegynae</taxon>
        <taxon>Araneoidea</taxon>
        <taxon>Linyphiidae</taxon>
        <taxon>Erigoninae</taxon>
        <taxon>Oedothorax</taxon>
    </lineage>
</organism>
<reference evidence="2 3" key="1">
    <citation type="journal article" date="2022" name="Nat. Ecol. Evol.">
        <title>A masculinizing supergene underlies an exaggerated male reproductive morph in a spider.</title>
        <authorList>
            <person name="Hendrickx F."/>
            <person name="De Corte Z."/>
            <person name="Sonet G."/>
            <person name="Van Belleghem S.M."/>
            <person name="Kostlbacher S."/>
            <person name="Vangestel C."/>
        </authorList>
    </citation>
    <scope>NUCLEOTIDE SEQUENCE [LARGE SCALE GENOMIC DNA]</scope>
    <source>
        <strain evidence="2">W744_W776</strain>
    </source>
</reference>
<keyword evidence="1" id="KW-1133">Transmembrane helix</keyword>
<keyword evidence="1" id="KW-0812">Transmembrane</keyword>
<proteinExistence type="predicted"/>
<gene>
    <name evidence="2" type="ORF">JTE90_021324</name>
</gene>
<dbReference type="AlphaFoldDB" id="A0AAV6VLS7"/>
<keyword evidence="1" id="KW-0472">Membrane</keyword>
<accession>A0AAV6VLS7</accession>
<keyword evidence="3" id="KW-1185">Reference proteome</keyword>
<dbReference type="EMBL" id="JAFNEN010000053">
    <property type="protein sequence ID" value="KAG8197594.1"/>
    <property type="molecule type" value="Genomic_DNA"/>
</dbReference>
<dbReference type="Proteomes" id="UP000827092">
    <property type="component" value="Unassembled WGS sequence"/>
</dbReference>
<comment type="caution">
    <text evidence="2">The sequence shown here is derived from an EMBL/GenBank/DDBJ whole genome shotgun (WGS) entry which is preliminary data.</text>
</comment>
<feature type="transmembrane region" description="Helical" evidence="1">
    <location>
        <begin position="70"/>
        <end position="87"/>
    </location>
</feature>
<evidence type="ECO:0000313" key="2">
    <source>
        <dbReference type="EMBL" id="KAG8197594.1"/>
    </source>
</evidence>